<dbReference type="PANTHER" id="PTHR36570:SF2">
    <property type="entry name" value="DISULFIDE BOND FORMATION PROTEIN B"/>
    <property type="match status" value="1"/>
</dbReference>
<comment type="caution">
    <text evidence="15">The sequence shown here is derived from an EMBL/GenBank/DDBJ whole genome shotgun (WGS) entry which is preliminary data.</text>
</comment>
<evidence type="ECO:0000256" key="14">
    <source>
        <dbReference type="HAMAP-Rule" id="MF_00286"/>
    </source>
</evidence>
<keyword evidence="9 14" id="KW-0560">Oxidoreductase</keyword>
<dbReference type="InterPro" id="IPR003752">
    <property type="entry name" value="DiS_bond_form_DsbB/BdbC"/>
</dbReference>
<dbReference type="GO" id="GO:0006457">
    <property type="term" value="P:protein folding"/>
    <property type="evidence" value="ECO:0007669"/>
    <property type="project" value="InterPro"/>
</dbReference>
<dbReference type="Gene3D" id="1.20.1550.10">
    <property type="entry name" value="DsbB-like"/>
    <property type="match status" value="1"/>
</dbReference>
<keyword evidence="10 14" id="KW-0472">Membrane</keyword>
<feature type="topological domain" description="Cytoplasmic" evidence="14">
    <location>
        <begin position="165"/>
        <end position="176"/>
    </location>
</feature>
<evidence type="ECO:0000256" key="4">
    <source>
        <dbReference type="ARBA" id="ARBA00022475"/>
    </source>
</evidence>
<protein>
    <recommendedName>
        <fullName evidence="14">Disulfide bond formation protein B</fullName>
    </recommendedName>
    <alternativeName>
        <fullName evidence="14">Disulfide oxidoreductase</fullName>
    </alternativeName>
</protein>
<dbReference type="NCBIfam" id="NF002485">
    <property type="entry name" value="PRK01749.1"/>
    <property type="match status" value="1"/>
</dbReference>
<feature type="disulfide bond" description="Redox-active" evidence="14">
    <location>
        <begin position="105"/>
        <end position="131"/>
    </location>
</feature>
<dbReference type="PANTHER" id="PTHR36570">
    <property type="entry name" value="DISULFIDE BOND FORMATION PROTEIN B"/>
    <property type="match status" value="1"/>
</dbReference>
<evidence type="ECO:0000256" key="8">
    <source>
        <dbReference type="ARBA" id="ARBA00022989"/>
    </source>
</evidence>
<comment type="subcellular location">
    <subcellularLocation>
        <location evidence="1">Cell inner membrane</location>
        <topology evidence="1">Multi-pass membrane protein</topology>
    </subcellularLocation>
    <subcellularLocation>
        <location evidence="14">Cell membrane</location>
        <topology evidence="14">Multi-pass membrane protein</topology>
    </subcellularLocation>
</comment>
<evidence type="ECO:0000256" key="5">
    <source>
        <dbReference type="ARBA" id="ARBA00022519"/>
    </source>
</evidence>
<dbReference type="GO" id="GO:0005886">
    <property type="term" value="C:plasma membrane"/>
    <property type="evidence" value="ECO:0007669"/>
    <property type="project" value="UniProtKB-SubCell"/>
</dbReference>
<evidence type="ECO:0000256" key="9">
    <source>
        <dbReference type="ARBA" id="ARBA00023002"/>
    </source>
</evidence>
<dbReference type="InterPro" id="IPR050183">
    <property type="entry name" value="DsbB"/>
</dbReference>
<dbReference type="GeneID" id="69703897"/>
<keyword evidence="8 14" id="KW-1133">Transmembrane helix</keyword>
<feature type="topological domain" description="Periplasmic" evidence="14">
    <location>
        <begin position="91"/>
        <end position="145"/>
    </location>
</feature>
<proteinExistence type="inferred from homology"/>
<comment type="similarity">
    <text evidence="2 14">Belongs to the DsbB family.</text>
</comment>
<evidence type="ECO:0000256" key="2">
    <source>
        <dbReference type="ARBA" id="ARBA00008823"/>
    </source>
</evidence>
<dbReference type="GO" id="GO:0009055">
    <property type="term" value="F:electron transfer activity"/>
    <property type="evidence" value="ECO:0007669"/>
    <property type="project" value="UniProtKB-UniRule"/>
</dbReference>
<comment type="function">
    <text evidence="14">Required for disulfide bond formation in some periplasmic proteins. Acts by oxidizing the DsbA protein.</text>
</comment>
<evidence type="ECO:0000256" key="11">
    <source>
        <dbReference type="ARBA" id="ARBA00023157"/>
    </source>
</evidence>
<dbReference type="RefSeq" id="WP_039045574.1">
    <property type="nucleotide sequence ID" value="NZ_CP027852.1"/>
</dbReference>
<dbReference type="EMBL" id="JAFNAA010000002">
    <property type="protein sequence ID" value="MBO1107066.1"/>
    <property type="molecule type" value="Genomic_DNA"/>
</dbReference>
<feature type="topological domain" description="Cytoplasmic" evidence="14">
    <location>
        <begin position="1"/>
        <end position="14"/>
    </location>
</feature>
<keyword evidence="5" id="KW-0997">Cell inner membrane</keyword>
<evidence type="ECO:0000256" key="6">
    <source>
        <dbReference type="ARBA" id="ARBA00022692"/>
    </source>
</evidence>
<dbReference type="AlphaFoldDB" id="A0A1A9AZQ5"/>
<evidence type="ECO:0000256" key="10">
    <source>
        <dbReference type="ARBA" id="ARBA00023136"/>
    </source>
</evidence>
<evidence type="ECO:0000256" key="1">
    <source>
        <dbReference type="ARBA" id="ARBA00004429"/>
    </source>
</evidence>
<evidence type="ECO:0000256" key="3">
    <source>
        <dbReference type="ARBA" id="ARBA00022448"/>
    </source>
</evidence>
<keyword evidence="4 14" id="KW-1003">Cell membrane</keyword>
<dbReference type="InterPro" id="IPR022920">
    <property type="entry name" value="Disulphide_bond_form_DsbB"/>
</dbReference>
<dbReference type="KEGG" id="pshi:SAMEA2665130_2121"/>
<accession>A0A1A9AZQ5</accession>
<keyword evidence="6 14" id="KW-0812">Transmembrane</keyword>
<organism evidence="15 16">
    <name type="scientific">Plesiomonas shigelloides</name>
    <name type="common">Aeromonas shigelloides</name>
    <dbReference type="NCBI Taxonomy" id="703"/>
    <lineage>
        <taxon>Bacteria</taxon>
        <taxon>Pseudomonadati</taxon>
        <taxon>Pseudomonadota</taxon>
        <taxon>Gammaproteobacteria</taxon>
        <taxon>Enterobacterales</taxon>
        <taxon>Enterobacteriaceae</taxon>
        <taxon>Plesiomonas</taxon>
    </lineage>
</organism>
<dbReference type="Proteomes" id="UP000664658">
    <property type="component" value="Unassembled WGS sequence"/>
</dbReference>
<name>A0A1A9AZQ5_PLESH</name>
<feature type="topological domain" description="Periplasmic" evidence="14">
    <location>
        <begin position="32"/>
        <end position="49"/>
    </location>
</feature>
<evidence type="ECO:0000256" key="12">
    <source>
        <dbReference type="ARBA" id="ARBA00023186"/>
    </source>
</evidence>
<evidence type="ECO:0000313" key="15">
    <source>
        <dbReference type="EMBL" id="MBO1107066.1"/>
    </source>
</evidence>
<sequence length="176" mass="20353">MWDSLYRFSTGRLAWFLMFLTTLGLELTALFFQHIMLLEPCVMCIYERVALFGIMGAALLGLCNPKQPAIRWSALVLWIYSAWQGLLLAWEHNQLQVNPSPFQTCDFMVRFPSWLPLNKWMPGIFEAYGDCAQDQWHWLGLTMPGWLIVVFAAYLIVAIVIALGMAIGKEKRSMWR</sequence>
<keyword evidence="11 14" id="KW-1015">Disulfide bond</keyword>
<keyword evidence="12 14" id="KW-0143">Chaperone</keyword>
<evidence type="ECO:0000313" key="16">
    <source>
        <dbReference type="Proteomes" id="UP000664658"/>
    </source>
</evidence>
<dbReference type="Pfam" id="PF02600">
    <property type="entry name" value="DsbB"/>
    <property type="match status" value="1"/>
</dbReference>
<evidence type="ECO:0000256" key="13">
    <source>
        <dbReference type="ARBA" id="ARBA00023284"/>
    </source>
</evidence>
<dbReference type="HAMAP" id="MF_00286">
    <property type="entry name" value="DsbB"/>
    <property type="match status" value="1"/>
</dbReference>
<keyword evidence="13 14" id="KW-0676">Redox-active center</keyword>
<comment type="caution">
    <text evidence="14">Lacks conserved residue(s) required for the propagation of feature annotation.</text>
</comment>
<feature type="disulfide bond" description="Redox-active" evidence="14">
    <location>
        <begin position="41"/>
        <end position="44"/>
    </location>
</feature>
<gene>
    <name evidence="14 15" type="primary">dsbB</name>
    <name evidence="15" type="ORF">J2R62_02320</name>
</gene>
<dbReference type="SUPFAM" id="SSF158442">
    <property type="entry name" value="DsbB-like"/>
    <property type="match status" value="1"/>
</dbReference>
<dbReference type="InterPro" id="IPR023380">
    <property type="entry name" value="DsbB-like_sf"/>
</dbReference>
<reference evidence="15" key="1">
    <citation type="submission" date="2021-03" db="EMBL/GenBank/DDBJ databases">
        <title>Plesiomonas shigelloides zfcc0051, isolated from zebrafish feces.</title>
        <authorList>
            <person name="Vanderhoek Z."/>
            <person name="Gaulke C."/>
        </authorList>
    </citation>
    <scope>NUCLEOTIDE SEQUENCE</scope>
    <source>
        <strain evidence="15">Zfcc0051</strain>
    </source>
</reference>
<keyword evidence="7 14" id="KW-0249">Electron transport</keyword>
<keyword evidence="3 14" id="KW-0813">Transport</keyword>
<dbReference type="GO" id="GO:0015035">
    <property type="term" value="F:protein-disulfide reductase activity"/>
    <property type="evidence" value="ECO:0007669"/>
    <property type="project" value="UniProtKB-UniRule"/>
</dbReference>
<evidence type="ECO:0000256" key="7">
    <source>
        <dbReference type="ARBA" id="ARBA00022982"/>
    </source>
</evidence>